<feature type="transmembrane region" description="Helical" evidence="7">
    <location>
        <begin position="308"/>
        <end position="330"/>
    </location>
</feature>
<evidence type="ECO:0000256" key="5">
    <source>
        <dbReference type="ARBA" id="ARBA00022989"/>
    </source>
</evidence>
<feature type="domain" description="ABC3 transporter permease C-terminal" evidence="8">
    <location>
        <begin position="267"/>
        <end position="397"/>
    </location>
</feature>
<dbReference type="EMBL" id="JAUJEB010000004">
    <property type="protein sequence ID" value="MDN5214250.1"/>
    <property type="molecule type" value="Genomic_DNA"/>
</dbReference>
<protein>
    <submittedName>
        <fullName evidence="10">FtsX-like permease family protein</fullName>
    </submittedName>
</protein>
<organism evidence="10 11">
    <name type="scientific">Agaribacillus aureus</name>
    <dbReference type="NCBI Taxonomy" id="3051825"/>
    <lineage>
        <taxon>Bacteria</taxon>
        <taxon>Pseudomonadati</taxon>
        <taxon>Bacteroidota</taxon>
        <taxon>Cytophagia</taxon>
        <taxon>Cytophagales</taxon>
        <taxon>Splendidivirgaceae</taxon>
        <taxon>Agaribacillus</taxon>
    </lineage>
</organism>
<dbReference type="Proteomes" id="UP001172083">
    <property type="component" value="Unassembled WGS sequence"/>
</dbReference>
<accession>A0ABT8LBW2</accession>
<name>A0ABT8LBW2_9BACT</name>
<dbReference type="Pfam" id="PF02687">
    <property type="entry name" value="FtsX"/>
    <property type="match status" value="1"/>
</dbReference>
<evidence type="ECO:0000313" key="11">
    <source>
        <dbReference type="Proteomes" id="UP001172083"/>
    </source>
</evidence>
<keyword evidence="4 7" id="KW-0812">Transmembrane</keyword>
<dbReference type="RefSeq" id="WP_346759585.1">
    <property type="nucleotide sequence ID" value="NZ_JAUJEB010000004.1"/>
</dbReference>
<feature type="domain" description="MacB-like periplasmic core" evidence="9">
    <location>
        <begin position="17"/>
        <end position="237"/>
    </location>
</feature>
<sequence length="404" mass="45298">MLFTIAWRNVWRQKVRSLVIIGAMVVGLWGLIFAIGFMSGFMDSYLSNALKYEYSHIQVHHPDFKQDQEIKYNIKQGIKKVAEIVTDTNVKAATHRTIVNAMIGSAKASSGVKVLGVDSLLEKEVTSFDQLITDGTYFKSVKRNPLLIGEKLAEKLKVKLRSKIVLTFQNLEGEIVSEAFRVAGIFNAKSPILNETVVMVNFRDINKNLGDKNLVSEIAVYLNDVDKIEESQEAISSILPDYRVEKWDKLAPELSLIVQQSKTNVFILVTIFMTALIFGIINTMLMAVLERIKELGMLMAIGMNRIKVFTMIIIETIFLGLVACPVGLFLGHLTISYFNGNGFDLSDYSQGLEKFGYETVIYPIISGNHYFMLSMGIFITTIVASIYPALKAIKLKPAEALRKI</sequence>
<evidence type="ECO:0000256" key="2">
    <source>
        <dbReference type="ARBA" id="ARBA00005236"/>
    </source>
</evidence>
<dbReference type="PANTHER" id="PTHR30489:SF0">
    <property type="entry name" value="LIPOPROTEIN-RELEASING SYSTEM TRANSMEMBRANE PROTEIN LOLE"/>
    <property type="match status" value="1"/>
</dbReference>
<proteinExistence type="inferred from homology"/>
<feature type="transmembrane region" description="Helical" evidence="7">
    <location>
        <begin position="265"/>
        <end position="288"/>
    </location>
</feature>
<keyword evidence="6 7" id="KW-0472">Membrane</keyword>
<comment type="caution">
    <text evidence="10">The sequence shown here is derived from an EMBL/GenBank/DDBJ whole genome shotgun (WGS) entry which is preliminary data.</text>
</comment>
<dbReference type="InterPro" id="IPR003838">
    <property type="entry name" value="ABC3_permease_C"/>
</dbReference>
<evidence type="ECO:0000259" key="9">
    <source>
        <dbReference type="Pfam" id="PF12704"/>
    </source>
</evidence>
<dbReference type="InterPro" id="IPR051447">
    <property type="entry name" value="Lipoprotein-release_system"/>
</dbReference>
<keyword evidence="11" id="KW-1185">Reference proteome</keyword>
<keyword evidence="5 7" id="KW-1133">Transmembrane helix</keyword>
<evidence type="ECO:0000256" key="1">
    <source>
        <dbReference type="ARBA" id="ARBA00004651"/>
    </source>
</evidence>
<evidence type="ECO:0000313" key="10">
    <source>
        <dbReference type="EMBL" id="MDN5214250.1"/>
    </source>
</evidence>
<keyword evidence="3" id="KW-1003">Cell membrane</keyword>
<reference evidence="10" key="1">
    <citation type="submission" date="2023-06" db="EMBL/GenBank/DDBJ databases">
        <title>Genomic of Agaribacillus aureum.</title>
        <authorList>
            <person name="Wang G."/>
        </authorList>
    </citation>
    <scope>NUCLEOTIDE SEQUENCE</scope>
    <source>
        <strain evidence="10">BMA12</strain>
    </source>
</reference>
<evidence type="ECO:0000256" key="6">
    <source>
        <dbReference type="ARBA" id="ARBA00023136"/>
    </source>
</evidence>
<dbReference type="PANTHER" id="PTHR30489">
    <property type="entry name" value="LIPOPROTEIN-RELEASING SYSTEM TRANSMEMBRANE PROTEIN LOLE"/>
    <property type="match status" value="1"/>
</dbReference>
<evidence type="ECO:0000259" key="8">
    <source>
        <dbReference type="Pfam" id="PF02687"/>
    </source>
</evidence>
<feature type="transmembrane region" description="Helical" evidence="7">
    <location>
        <begin position="370"/>
        <end position="390"/>
    </location>
</feature>
<gene>
    <name evidence="10" type="ORF">QQ020_19385</name>
</gene>
<evidence type="ECO:0000256" key="7">
    <source>
        <dbReference type="SAM" id="Phobius"/>
    </source>
</evidence>
<dbReference type="InterPro" id="IPR025857">
    <property type="entry name" value="MacB_PCD"/>
</dbReference>
<feature type="transmembrane region" description="Helical" evidence="7">
    <location>
        <begin position="18"/>
        <end position="42"/>
    </location>
</feature>
<evidence type="ECO:0000256" key="4">
    <source>
        <dbReference type="ARBA" id="ARBA00022692"/>
    </source>
</evidence>
<dbReference type="Pfam" id="PF12704">
    <property type="entry name" value="MacB_PCD"/>
    <property type="match status" value="1"/>
</dbReference>
<comment type="similarity">
    <text evidence="2">Belongs to the ABC-4 integral membrane protein family. LolC/E subfamily.</text>
</comment>
<evidence type="ECO:0000256" key="3">
    <source>
        <dbReference type="ARBA" id="ARBA00022475"/>
    </source>
</evidence>
<comment type="subcellular location">
    <subcellularLocation>
        <location evidence="1">Cell membrane</location>
        <topology evidence="1">Multi-pass membrane protein</topology>
    </subcellularLocation>
</comment>